<evidence type="ECO:0000256" key="9">
    <source>
        <dbReference type="ARBA" id="ARBA00023237"/>
    </source>
</evidence>
<keyword evidence="10 11" id="KW-0449">Lipoprotein</keyword>
<dbReference type="EMBL" id="JACHWY010000001">
    <property type="protein sequence ID" value="MBB3046380.1"/>
    <property type="molecule type" value="Genomic_DNA"/>
</dbReference>
<evidence type="ECO:0000256" key="4">
    <source>
        <dbReference type="ARBA" id="ARBA00011439"/>
    </source>
</evidence>
<evidence type="ECO:0000313" key="12">
    <source>
        <dbReference type="EMBL" id="MBB3046380.1"/>
    </source>
</evidence>
<dbReference type="PROSITE" id="PS51257">
    <property type="entry name" value="PROKAR_LIPOPROTEIN"/>
    <property type="match status" value="1"/>
</dbReference>
<comment type="caution">
    <text evidence="12">The sequence shown here is derived from an EMBL/GenBank/DDBJ whole genome shotgun (WGS) entry which is preliminary data.</text>
</comment>
<evidence type="ECO:0000256" key="8">
    <source>
        <dbReference type="ARBA" id="ARBA00023143"/>
    </source>
</evidence>
<sequence length="223" mass="23735">MHRVIAIFAVLLLTACGSAPEKEQIADNAEIMGGVKQRGAESLGSIYMPSRGLSLFLDRRARQVGDSITVTLLEQTDASKQSSTSTAKEQSNSIPGVTLFGRGVTKDGIPILETSIEADQEFAGQGSSSQSNSLKGSVTVTVAEVLPNGNLLVRGEKWVTINQGEEFIRVTGVVRPEDIGADNSVPSFKLADARITYSGKGAIADANRMGWLGRFFQSVLSPF</sequence>
<dbReference type="HAMAP" id="MF_00415">
    <property type="entry name" value="FlgH"/>
    <property type="match status" value="1"/>
</dbReference>
<comment type="subunit">
    <text evidence="4 11">The basal body constitutes a major portion of the flagellar organelle and consists of four rings (L,P,S, and M) mounted on a central rod.</text>
</comment>
<comment type="subcellular location">
    <subcellularLocation>
        <location evidence="11">Cell outer membrane</location>
        <topology evidence="11">Lipid-anchor</topology>
    </subcellularLocation>
    <subcellularLocation>
        <location evidence="11">Bacterial flagellum basal body</location>
    </subcellularLocation>
    <subcellularLocation>
        <location evidence="2">Membrane</location>
        <topology evidence="2">Lipid-anchor</topology>
    </subcellularLocation>
</comment>
<accession>A0A7W4W304</accession>
<keyword evidence="6 11" id="KW-0472">Membrane</keyword>
<evidence type="ECO:0000313" key="13">
    <source>
        <dbReference type="Proteomes" id="UP000537130"/>
    </source>
</evidence>
<keyword evidence="12" id="KW-0966">Cell projection</keyword>
<keyword evidence="9 11" id="KW-0998">Cell outer membrane</keyword>
<keyword evidence="5 11" id="KW-0732">Signal</keyword>
<comment type="similarity">
    <text evidence="3 11">Belongs to the FlgH family.</text>
</comment>
<keyword evidence="7" id="KW-0564">Palmitate</keyword>
<evidence type="ECO:0000256" key="2">
    <source>
        <dbReference type="ARBA" id="ARBA00004635"/>
    </source>
</evidence>
<protein>
    <recommendedName>
        <fullName evidence="11">Flagellar L-ring protein</fullName>
    </recommendedName>
    <alternativeName>
        <fullName evidence="11">Basal body L-ring protein</fullName>
    </alternativeName>
</protein>
<keyword evidence="13" id="KW-1185">Reference proteome</keyword>
<dbReference type="PANTHER" id="PTHR34933">
    <property type="entry name" value="FLAGELLAR L-RING PROTEIN"/>
    <property type="match status" value="1"/>
</dbReference>
<dbReference type="NCBIfam" id="NF001304">
    <property type="entry name" value="PRK00249.1-4"/>
    <property type="match status" value="1"/>
</dbReference>
<dbReference type="RefSeq" id="WP_183409079.1">
    <property type="nucleotide sequence ID" value="NZ_JACHWY010000001.1"/>
</dbReference>
<dbReference type="AlphaFoldDB" id="A0A7W4W304"/>
<evidence type="ECO:0000256" key="5">
    <source>
        <dbReference type="ARBA" id="ARBA00022729"/>
    </source>
</evidence>
<dbReference type="Proteomes" id="UP000537130">
    <property type="component" value="Unassembled WGS sequence"/>
</dbReference>
<dbReference type="GO" id="GO:0009279">
    <property type="term" value="C:cell outer membrane"/>
    <property type="evidence" value="ECO:0007669"/>
    <property type="project" value="UniProtKB-SubCell"/>
</dbReference>
<name>A0A7W4W304_9GAMM</name>
<dbReference type="InterPro" id="IPR000527">
    <property type="entry name" value="Flag_Lring"/>
</dbReference>
<dbReference type="GO" id="GO:0071973">
    <property type="term" value="P:bacterial-type flagellum-dependent cell motility"/>
    <property type="evidence" value="ECO:0007669"/>
    <property type="project" value="InterPro"/>
</dbReference>
<keyword evidence="12" id="KW-0969">Cilium</keyword>
<gene>
    <name evidence="11" type="primary">flgH</name>
    <name evidence="12" type="ORF">FHR99_000616</name>
</gene>
<dbReference type="PRINTS" id="PR01008">
    <property type="entry name" value="FLGLRINGFLGH"/>
</dbReference>
<evidence type="ECO:0000256" key="11">
    <source>
        <dbReference type="HAMAP-Rule" id="MF_00415"/>
    </source>
</evidence>
<dbReference type="Pfam" id="PF02107">
    <property type="entry name" value="FlgH"/>
    <property type="match status" value="1"/>
</dbReference>
<evidence type="ECO:0000256" key="1">
    <source>
        <dbReference type="ARBA" id="ARBA00002591"/>
    </source>
</evidence>
<dbReference type="GO" id="GO:0009427">
    <property type="term" value="C:bacterial-type flagellum basal body, distal rod, L ring"/>
    <property type="evidence" value="ECO:0007669"/>
    <property type="project" value="InterPro"/>
</dbReference>
<organism evidence="12 13">
    <name type="scientific">Litorivivens lipolytica</name>
    <dbReference type="NCBI Taxonomy" id="1524264"/>
    <lineage>
        <taxon>Bacteria</taxon>
        <taxon>Pseudomonadati</taxon>
        <taxon>Pseudomonadota</taxon>
        <taxon>Gammaproteobacteria</taxon>
        <taxon>Litorivivens</taxon>
    </lineage>
</organism>
<comment type="function">
    <text evidence="1 11">Assembles around the rod to form the L-ring and probably protects the motor/basal body from shearing forces during rotation.</text>
</comment>
<evidence type="ECO:0000256" key="10">
    <source>
        <dbReference type="ARBA" id="ARBA00023288"/>
    </source>
</evidence>
<dbReference type="GO" id="GO:0003774">
    <property type="term" value="F:cytoskeletal motor activity"/>
    <property type="evidence" value="ECO:0007669"/>
    <property type="project" value="InterPro"/>
</dbReference>
<reference evidence="12 13" key="1">
    <citation type="submission" date="2020-08" db="EMBL/GenBank/DDBJ databases">
        <title>Genomic Encyclopedia of Type Strains, Phase III (KMG-III): the genomes of soil and plant-associated and newly described type strains.</title>
        <authorList>
            <person name="Whitman W."/>
        </authorList>
    </citation>
    <scope>NUCLEOTIDE SEQUENCE [LARGE SCALE GENOMIC DNA]</scope>
    <source>
        <strain evidence="12 13">CECT 8654</strain>
    </source>
</reference>
<evidence type="ECO:0000256" key="3">
    <source>
        <dbReference type="ARBA" id="ARBA00006929"/>
    </source>
</evidence>
<proteinExistence type="inferred from homology"/>
<dbReference type="PANTHER" id="PTHR34933:SF1">
    <property type="entry name" value="FLAGELLAR L-RING PROTEIN"/>
    <property type="match status" value="1"/>
</dbReference>
<evidence type="ECO:0000256" key="6">
    <source>
        <dbReference type="ARBA" id="ARBA00023136"/>
    </source>
</evidence>
<keyword evidence="12" id="KW-0282">Flagellum</keyword>
<keyword evidence="8 11" id="KW-0975">Bacterial flagellum</keyword>
<evidence type="ECO:0000256" key="7">
    <source>
        <dbReference type="ARBA" id="ARBA00023139"/>
    </source>
</evidence>